<evidence type="ECO:0000259" key="1">
    <source>
        <dbReference type="Pfam" id="PF00266"/>
    </source>
</evidence>
<dbReference type="SUPFAM" id="SSF53383">
    <property type="entry name" value="PLP-dependent transferases"/>
    <property type="match status" value="1"/>
</dbReference>
<proteinExistence type="predicted"/>
<dbReference type="Pfam" id="PF00266">
    <property type="entry name" value="Aminotran_5"/>
    <property type="match status" value="1"/>
</dbReference>
<dbReference type="PANTHER" id="PTHR14237">
    <property type="entry name" value="MOLYBDOPTERIN COFACTOR SULFURASE MOSC"/>
    <property type="match status" value="1"/>
</dbReference>
<dbReference type="InterPro" id="IPR015424">
    <property type="entry name" value="PyrdxlP-dep_Trfase"/>
</dbReference>
<dbReference type="PANTHER" id="PTHR14237:SF80">
    <property type="entry name" value="MOLYBDENUM COFACTOR SULFURASE"/>
    <property type="match status" value="1"/>
</dbReference>
<gene>
    <name evidence="2" type="ORF">DDE83_008928</name>
</gene>
<protein>
    <submittedName>
        <fullName evidence="2">Molybdenum cofactor sulfurase</fullName>
    </submittedName>
</protein>
<reference evidence="3" key="1">
    <citation type="submission" date="2018-05" db="EMBL/GenBank/DDBJ databases">
        <title>Draft genome sequence of Stemphylium lycopersici strain CIDEFI 213.</title>
        <authorList>
            <person name="Medina R."/>
            <person name="Franco M.E.E."/>
            <person name="Lucentini C.G."/>
            <person name="Saparrat M.C.N."/>
            <person name="Balatti P.A."/>
        </authorList>
    </citation>
    <scope>NUCLEOTIDE SEQUENCE [LARGE SCALE GENOMIC DNA]</scope>
    <source>
        <strain evidence="3">CIDEFI 213</strain>
    </source>
</reference>
<name>A0A364MRW2_STELY</name>
<comment type="caution">
    <text evidence="2">The sequence shown here is derived from an EMBL/GenBank/DDBJ whole genome shotgun (WGS) entry which is preliminary data.</text>
</comment>
<dbReference type="Proteomes" id="UP000249619">
    <property type="component" value="Unassembled WGS sequence"/>
</dbReference>
<dbReference type="InterPro" id="IPR000192">
    <property type="entry name" value="Aminotrans_V_dom"/>
</dbReference>
<dbReference type="GO" id="GO:0043545">
    <property type="term" value="P:molybdopterin cofactor metabolic process"/>
    <property type="evidence" value="ECO:0007669"/>
    <property type="project" value="TreeGrafter"/>
</dbReference>
<evidence type="ECO:0000313" key="2">
    <source>
        <dbReference type="EMBL" id="RAR01381.1"/>
    </source>
</evidence>
<keyword evidence="3" id="KW-1185">Reference proteome</keyword>
<accession>A0A364MRW2</accession>
<dbReference type="Gene3D" id="3.40.640.10">
    <property type="entry name" value="Type I PLP-dependent aspartate aminotransferase-like (Major domain)"/>
    <property type="match status" value="1"/>
</dbReference>
<dbReference type="AlphaFoldDB" id="A0A364MRW2"/>
<dbReference type="GO" id="GO:0008265">
    <property type="term" value="F:molybdenum cofactor sulfurtransferase activity"/>
    <property type="evidence" value="ECO:0007669"/>
    <property type="project" value="TreeGrafter"/>
</dbReference>
<dbReference type="InterPro" id="IPR015421">
    <property type="entry name" value="PyrdxlP-dep_Trfase_major"/>
</dbReference>
<dbReference type="STRING" id="183478.A0A364MRW2"/>
<evidence type="ECO:0000313" key="3">
    <source>
        <dbReference type="Proteomes" id="UP000249619"/>
    </source>
</evidence>
<sequence>MAFFESFGRRKKNGIDDEKYLGHDHERLAYNDRISRMRKSEYPMLKGLTYLDHGGTTLAPRSLLKSFCTEMQNTLLANPHSDASNPSATAIMVEETRLEVLKMFNADPAYFDVVFTANATAAIKLVAEGFSGIQEGFNYLYHRNSHTSLVGVRELARRSHCLASDEVEQWLASGSDNVHDDIQSRRATLFAYPAQSNMNGERLPLNWAGKLRLPSACQNAYTLLDVAALVSTTPLDLSNHLLAPDFIALSFYKIFGFPDLGALIAWTLSGYEKPLRGAIGAIPS</sequence>
<organism evidence="2 3">
    <name type="scientific">Stemphylium lycopersici</name>
    <name type="common">Tomato gray leaf spot disease fungus</name>
    <name type="synonym">Thyrospora lycopersici</name>
    <dbReference type="NCBI Taxonomy" id="183478"/>
    <lineage>
        <taxon>Eukaryota</taxon>
        <taxon>Fungi</taxon>
        <taxon>Dikarya</taxon>
        <taxon>Ascomycota</taxon>
        <taxon>Pezizomycotina</taxon>
        <taxon>Dothideomycetes</taxon>
        <taxon>Pleosporomycetidae</taxon>
        <taxon>Pleosporales</taxon>
        <taxon>Pleosporineae</taxon>
        <taxon>Pleosporaceae</taxon>
        <taxon>Stemphylium</taxon>
    </lineage>
</organism>
<feature type="domain" description="Aminotransferase class V" evidence="1">
    <location>
        <begin position="49"/>
        <end position="265"/>
    </location>
</feature>
<dbReference type="EMBL" id="QGDH01000276">
    <property type="protein sequence ID" value="RAR01381.1"/>
    <property type="molecule type" value="Genomic_DNA"/>
</dbReference>